<protein>
    <submittedName>
        <fullName evidence="1">AlNc14C88G5596 protein</fullName>
    </submittedName>
</protein>
<accession>F0WG66</accession>
<dbReference type="HOGENOM" id="CLU_2175770_0_0_1"/>
<reference evidence="1" key="2">
    <citation type="submission" date="2011-02" db="EMBL/GenBank/DDBJ databases">
        <authorList>
            <person name="MacLean D."/>
        </authorList>
    </citation>
    <scope>NUCLEOTIDE SEQUENCE</scope>
</reference>
<reference evidence="1" key="1">
    <citation type="journal article" date="2011" name="PLoS Biol.">
        <title>Gene gain and loss during evolution of obligate parasitism in the white rust pathogen of Arabidopsis thaliana.</title>
        <authorList>
            <person name="Kemen E."/>
            <person name="Gardiner A."/>
            <person name="Schultz-Larsen T."/>
            <person name="Kemen A.C."/>
            <person name="Balmuth A.L."/>
            <person name="Robert-Seilaniantz A."/>
            <person name="Bailey K."/>
            <person name="Holub E."/>
            <person name="Studholme D.J."/>
            <person name="Maclean D."/>
            <person name="Jones J.D."/>
        </authorList>
    </citation>
    <scope>NUCLEOTIDE SEQUENCE</scope>
</reference>
<gene>
    <name evidence="1" type="primary">AlNc14C88G5596</name>
    <name evidence="1" type="ORF">ALNC14_063440</name>
</gene>
<dbReference type="EMBL" id="FR824133">
    <property type="protein sequence ID" value="CCA20201.1"/>
    <property type="molecule type" value="Genomic_DNA"/>
</dbReference>
<organism evidence="1">
    <name type="scientific">Albugo laibachii Nc14</name>
    <dbReference type="NCBI Taxonomy" id="890382"/>
    <lineage>
        <taxon>Eukaryota</taxon>
        <taxon>Sar</taxon>
        <taxon>Stramenopiles</taxon>
        <taxon>Oomycota</taxon>
        <taxon>Peronosporomycetes</taxon>
        <taxon>Albuginales</taxon>
        <taxon>Albuginaceae</taxon>
        <taxon>Albugo</taxon>
    </lineage>
</organism>
<proteinExistence type="predicted"/>
<evidence type="ECO:0000313" key="1">
    <source>
        <dbReference type="EMBL" id="CCA20201.1"/>
    </source>
</evidence>
<dbReference type="AlphaFoldDB" id="F0WG66"/>
<sequence>MTSDPIVYRRVSGKCGRTRSEEPAEMHHPVRKCPSFYCVVRHNLWQTIQRLLVVCVDRIKSNRMLAPMWTRVDFSTNARLLRCSILAEMDAINHPEMMSHGSSIATHIVS</sequence>
<name>F0WG66_9STRA</name>